<evidence type="ECO:0000313" key="1">
    <source>
        <dbReference type="EMBL" id="THU87151.1"/>
    </source>
</evidence>
<dbReference type="EMBL" id="ML179462">
    <property type="protein sequence ID" value="THU87151.1"/>
    <property type="molecule type" value="Genomic_DNA"/>
</dbReference>
<dbReference type="Proteomes" id="UP000297245">
    <property type="component" value="Unassembled WGS sequence"/>
</dbReference>
<organism evidence="1 2">
    <name type="scientific">Dendrothele bispora (strain CBS 962.96)</name>
    <dbReference type="NCBI Taxonomy" id="1314807"/>
    <lineage>
        <taxon>Eukaryota</taxon>
        <taxon>Fungi</taxon>
        <taxon>Dikarya</taxon>
        <taxon>Basidiomycota</taxon>
        <taxon>Agaricomycotina</taxon>
        <taxon>Agaricomycetes</taxon>
        <taxon>Agaricomycetidae</taxon>
        <taxon>Agaricales</taxon>
        <taxon>Agaricales incertae sedis</taxon>
        <taxon>Dendrothele</taxon>
    </lineage>
</organism>
<reference evidence="1 2" key="1">
    <citation type="journal article" date="2019" name="Nat. Ecol. Evol.">
        <title>Megaphylogeny resolves global patterns of mushroom evolution.</title>
        <authorList>
            <person name="Varga T."/>
            <person name="Krizsan K."/>
            <person name="Foldi C."/>
            <person name="Dima B."/>
            <person name="Sanchez-Garcia M."/>
            <person name="Sanchez-Ramirez S."/>
            <person name="Szollosi G.J."/>
            <person name="Szarkandi J.G."/>
            <person name="Papp V."/>
            <person name="Albert L."/>
            <person name="Andreopoulos W."/>
            <person name="Angelini C."/>
            <person name="Antonin V."/>
            <person name="Barry K.W."/>
            <person name="Bougher N.L."/>
            <person name="Buchanan P."/>
            <person name="Buyck B."/>
            <person name="Bense V."/>
            <person name="Catcheside P."/>
            <person name="Chovatia M."/>
            <person name="Cooper J."/>
            <person name="Damon W."/>
            <person name="Desjardin D."/>
            <person name="Finy P."/>
            <person name="Geml J."/>
            <person name="Haridas S."/>
            <person name="Hughes K."/>
            <person name="Justo A."/>
            <person name="Karasinski D."/>
            <person name="Kautmanova I."/>
            <person name="Kiss B."/>
            <person name="Kocsube S."/>
            <person name="Kotiranta H."/>
            <person name="LaButti K.M."/>
            <person name="Lechner B.E."/>
            <person name="Liimatainen K."/>
            <person name="Lipzen A."/>
            <person name="Lukacs Z."/>
            <person name="Mihaltcheva S."/>
            <person name="Morgado L.N."/>
            <person name="Niskanen T."/>
            <person name="Noordeloos M.E."/>
            <person name="Ohm R.A."/>
            <person name="Ortiz-Santana B."/>
            <person name="Ovrebo C."/>
            <person name="Racz N."/>
            <person name="Riley R."/>
            <person name="Savchenko A."/>
            <person name="Shiryaev A."/>
            <person name="Soop K."/>
            <person name="Spirin V."/>
            <person name="Szebenyi C."/>
            <person name="Tomsovsky M."/>
            <person name="Tulloss R.E."/>
            <person name="Uehling J."/>
            <person name="Grigoriev I.V."/>
            <person name="Vagvolgyi C."/>
            <person name="Papp T."/>
            <person name="Martin F.M."/>
            <person name="Miettinen O."/>
            <person name="Hibbett D.S."/>
            <person name="Nagy L.G."/>
        </authorList>
    </citation>
    <scope>NUCLEOTIDE SEQUENCE [LARGE SCALE GENOMIC DNA]</scope>
    <source>
        <strain evidence="1 2">CBS 962.96</strain>
    </source>
</reference>
<evidence type="ECO:0000313" key="2">
    <source>
        <dbReference type="Proteomes" id="UP000297245"/>
    </source>
</evidence>
<name>A0A4S8LED6_DENBC</name>
<sequence length="175" mass="19492">MWIWSIELLPMPLFLVPHPRPLMTTSLPFSNDDDLCARTHKRQCQWCRDWDLNKRELNHDGEYHDLFDDLVCSAGHLLALGGDGGNSSSSIREGGGSGSGVGSNGVGVWNWRRDLGDLKSTYVGQTRNVPDNSLSLWNGWNLSAPLASFQGKIIHPNKNCGAKLGRLMRLFELCE</sequence>
<keyword evidence="2" id="KW-1185">Reference proteome</keyword>
<dbReference type="AlphaFoldDB" id="A0A4S8LED6"/>
<protein>
    <submittedName>
        <fullName evidence="1">Uncharacterized protein</fullName>
    </submittedName>
</protein>
<proteinExistence type="predicted"/>
<accession>A0A4S8LED6</accession>
<gene>
    <name evidence="1" type="ORF">K435DRAFT_349532</name>
</gene>